<dbReference type="STRING" id="649639.Bcell_4012"/>
<sequence length="100" mass="11614">MYIIITICIIVSLGILLNYLLGYNKHQIIIDFDERYTDVTEHSQAIVKKLAEQGKVVELVGNRRFIIDNKHYFFTERTINIGGVPMQRTILVPQKDNSVY</sequence>
<dbReference type="Proteomes" id="UP000001401">
    <property type="component" value="Chromosome"/>
</dbReference>
<name>E6TWI0_EVAC2</name>
<proteinExistence type="predicted"/>
<reference evidence="1" key="1">
    <citation type="submission" date="2010-12" db="EMBL/GenBank/DDBJ databases">
        <title>Complete sequence of Bacillus cellulosilyticus DSM 2522.</title>
        <authorList>
            <consortium name="US DOE Joint Genome Institute"/>
            <person name="Lucas S."/>
            <person name="Copeland A."/>
            <person name="Lapidus A."/>
            <person name="Cheng J.-F."/>
            <person name="Bruce D."/>
            <person name="Goodwin L."/>
            <person name="Pitluck S."/>
            <person name="Chertkov O."/>
            <person name="Detter J.C."/>
            <person name="Han C."/>
            <person name="Tapia R."/>
            <person name="Land M."/>
            <person name="Hauser L."/>
            <person name="Jeffries C."/>
            <person name="Kyrpides N."/>
            <person name="Ivanova N."/>
            <person name="Mikhailova N."/>
            <person name="Brumm P."/>
            <person name="Mead D."/>
            <person name="Woyke T."/>
        </authorList>
    </citation>
    <scope>NUCLEOTIDE SEQUENCE [LARGE SCALE GENOMIC DNA]</scope>
    <source>
        <strain evidence="1">DSM 2522</strain>
    </source>
</reference>
<organism evidence="1 2">
    <name type="scientific">Evansella cellulosilytica (strain ATCC 21833 / DSM 2522 / FERM P-1141 / JCM 9156 / N-4)</name>
    <name type="common">Bacillus cellulosilyticus</name>
    <dbReference type="NCBI Taxonomy" id="649639"/>
    <lineage>
        <taxon>Bacteria</taxon>
        <taxon>Bacillati</taxon>
        <taxon>Bacillota</taxon>
        <taxon>Bacilli</taxon>
        <taxon>Bacillales</taxon>
        <taxon>Bacillaceae</taxon>
        <taxon>Evansella</taxon>
    </lineage>
</organism>
<evidence type="ECO:0000313" key="2">
    <source>
        <dbReference type="Proteomes" id="UP000001401"/>
    </source>
</evidence>
<gene>
    <name evidence="1" type="ordered locus">Bcell_4012</name>
</gene>
<dbReference type="AlphaFoldDB" id="E6TWI0"/>
<dbReference type="HOGENOM" id="CLU_180671_0_0_9"/>
<dbReference type="OrthoDB" id="2969827at2"/>
<accession>E6TWI0</accession>
<keyword evidence="2" id="KW-1185">Reference proteome</keyword>
<evidence type="ECO:0000313" key="1">
    <source>
        <dbReference type="EMBL" id="ADU32243.1"/>
    </source>
</evidence>
<dbReference type="RefSeq" id="WP_013490571.1">
    <property type="nucleotide sequence ID" value="NC_014829.1"/>
</dbReference>
<dbReference type="KEGG" id="bco:Bcell_4012"/>
<dbReference type="EMBL" id="CP002394">
    <property type="protein sequence ID" value="ADU32243.1"/>
    <property type="molecule type" value="Genomic_DNA"/>
</dbReference>
<dbReference type="eggNOG" id="ENOG50333B6">
    <property type="taxonomic scope" value="Bacteria"/>
</dbReference>
<protein>
    <submittedName>
        <fullName evidence="1">Uncharacterized protein</fullName>
    </submittedName>
</protein>